<dbReference type="PANTHER" id="PTHR32063">
    <property type="match status" value="1"/>
</dbReference>
<keyword evidence="4" id="KW-1003">Cell membrane</keyword>
<accession>A0A9X2KWN7</accession>
<feature type="transmembrane region" description="Helical" evidence="9">
    <location>
        <begin position="474"/>
        <end position="501"/>
    </location>
</feature>
<evidence type="ECO:0000313" key="11">
    <source>
        <dbReference type="Proteomes" id="UP001139319"/>
    </source>
</evidence>
<keyword evidence="3 9" id="KW-0813">Transport</keyword>
<dbReference type="GO" id="GO:0005886">
    <property type="term" value="C:plasma membrane"/>
    <property type="evidence" value="ECO:0007669"/>
    <property type="project" value="UniProtKB-SubCell"/>
</dbReference>
<evidence type="ECO:0000256" key="2">
    <source>
        <dbReference type="ARBA" id="ARBA00010942"/>
    </source>
</evidence>
<protein>
    <recommendedName>
        <fullName evidence="9">Efflux pump membrane transporter</fullName>
    </recommendedName>
</protein>
<gene>
    <name evidence="10" type="ORF">M6D89_07775</name>
</gene>
<reference evidence="10" key="1">
    <citation type="submission" date="2022-05" db="EMBL/GenBank/DDBJ databases">
        <authorList>
            <person name="Sun H.-N."/>
        </authorList>
    </citation>
    <scope>NUCLEOTIDE SEQUENCE</scope>
    <source>
        <strain evidence="10">HB14</strain>
    </source>
</reference>
<dbReference type="Proteomes" id="UP001139319">
    <property type="component" value="Unassembled WGS sequence"/>
</dbReference>
<evidence type="ECO:0000256" key="8">
    <source>
        <dbReference type="ARBA" id="ARBA00023136"/>
    </source>
</evidence>
<reference evidence="10" key="2">
    <citation type="submission" date="2023-01" db="EMBL/GenBank/DDBJ databases">
        <title>Gilvimarinus xylanilyticus HB14 isolated from Caulerpa lentillifera aquaculture base in Hainan, China.</title>
        <authorList>
            <person name="Zhang Y.-J."/>
        </authorList>
    </citation>
    <scope>NUCLEOTIDE SEQUENCE</scope>
    <source>
        <strain evidence="10">HB14</strain>
    </source>
</reference>
<dbReference type="RefSeq" id="WP_253967447.1">
    <property type="nucleotide sequence ID" value="NZ_JAMFTH010000001.1"/>
</dbReference>
<dbReference type="InterPro" id="IPR004764">
    <property type="entry name" value="MdtF-like"/>
</dbReference>
<dbReference type="NCBIfam" id="TIGR00915">
    <property type="entry name" value="2A0602"/>
    <property type="match status" value="1"/>
</dbReference>
<evidence type="ECO:0000256" key="6">
    <source>
        <dbReference type="ARBA" id="ARBA00022692"/>
    </source>
</evidence>
<sequence length="1051" mass="113734">MISKTFIYRPKFAFVISIVITLVGLLAIANLPVNMYPDIKPPKVQVNAVYPGASAQVVEDSVLRPLEEQINGVEDMIYIESSASNNGSANITITFATGTDIDMAQVNVQNRVSLAEPFLPEEVRRQGINVRKQASDMLMGINLLAKEGHPHIDDLYLSNYATNFLREPLSRVPGVSNVNVMGDKAYAMRIWLNPERMSALNITVSDVAAALQEQNVIVAAGKFGQAPIPDSQPFEYSIQAQGRLIETEEFGNIVLRADAQGAMVRMRDVARLELGSKTYGIKAKLNNKATGFVVIYQLPEANATQVAQAVNAKMEELAQTMPDSLEFSVLYDSTRFIERSIHEVVVTLLQAVVLVVLVVFAFLQNWRATIVPTVAIPVSLIGTFACMLALGFSINTITLFGLVLAIGVVVDDAIIVIENTERILKEGDLSIQEATVKSMKQVTGPVIATTLVLLAVFVPVGFMPGMTGVLYKQFAVTISCAVVISSINALTLSPALCAVLLKKDSQSIGWLRPFERGLNKTIAIYQRTVGAILRRAGRAGLALMTIVVALGWLFTSVPTGFVPSEDQGYLFVDVQLPDAASSARSEKVMEKVTDIVRKDPGVVDVITVAGFSIQSGVGSNTGFAIAVLDDWDKRTSDDLSVEAIQQRLQGQLWQVSEAQAMIFNLPAIPGLGVSSGFEFQLQDMQGRTPAELAQAMGALIYQANSSPELSQVYSTYRANVPQFFVEVDRLKAKTQGVAISDVFMTLQANLGSLYINDFNQFSRTYRVMIQADSEFRLSPDDLQHYFVRNAKGEMVPLMTLVSIEPILGPTTINHFNLYRSAKISGSAAPGLSSGQAIAAMTQQAEQLPEGFIYEWAGQSRQELEAGNLAPILMSLALLFVYLFLVALYESWTIPVAVLLSVPISLFGALATLKLVGLDNNIYAQIGLVLLIAMSAKTAILIVEFAMEQRREGKSIFDAALTAAHLRFRAVLMTALSFVLGVMPLMFSSGAGAASRIALGSTAFGGMLAASFLGPLLIPVFYLGVQHLRERIGGPAKSGQVASPSVEAEPSN</sequence>
<dbReference type="SUPFAM" id="SSF82714">
    <property type="entry name" value="Multidrug efflux transporter AcrB TolC docking domain, DN and DC subdomains"/>
    <property type="match status" value="2"/>
</dbReference>
<feature type="transmembrane region" description="Helical" evidence="9">
    <location>
        <begin position="921"/>
        <end position="946"/>
    </location>
</feature>
<comment type="subcellular location">
    <subcellularLocation>
        <location evidence="1 9">Cell inner membrane</location>
        <topology evidence="1 9">Multi-pass membrane protein</topology>
    </subcellularLocation>
</comment>
<dbReference type="Gene3D" id="1.20.1640.10">
    <property type="entry name" value="Multidrug efflux transporter AcrB transmembrane domain"/>
    <property type="match status" value="2"/>
</dbReference>
<keyword evidence="8 9" id="KW-0472">Membrane</keyword>
<dbReference type="GO" id="GO:0042910">
    <property type="term" value="F:xenobiotic transmembrane transporter activity"/>
    <property type="evidence" value="ECO:0007669"/>
    <property type="project" value="TreeGrafter"/>
</dbReference>
<keyword evidence="6 9" id="KW-0812">Transmembrane</keyword>
<organism evidence="10 11">
    <name type="scientific">Gilvimarinus xylanilyticus</name>
    <dbReference type="NCBI Taxonomy" id="2944139"/>
    <lineage>
        <taxon>Bacteria</taxon>
        <taxon>Pseudomonadati</taxon>
        <taxon>Pseudomonadota</taxon>
        <taxon>Gammaproteobacteria</taxon>
        <taxon>Cellvibrionales</taxon>
        <taxon>Cellvibrionaceae</taxon>
        <taxon>Gilvimarinus</taxon>
    </lineage>
</organism>
<dbReference type="FunFam" id="1.20.1640.10:FF:000001">
    <property type="entry name" value="Efflux pump membrane transporter"/>
    <property type="match status" value="1"/>
</dbReference>
<feature type="transmembrane region" description="Helical" evidence="9">
    <location>
        <begin position="998"/>
        <end position="1022"/>
    </location>
</feature>
<evidence type="ECO:0000256" key="1">
    <source>
        <dbReference type="ARBA" id="ARBA00004429"/>
    </source>
</evidence>
<keyword evidence="11" id="KW-1185">Reference proteome</keyword>
<evidence type="ECO:0000256" key="7">
    <source>
        <dbReference type="ARBA" id="ARBA00022989"/>
    </source>
</evidence>
<feature type="transmembrane region" description="Helical" evidence="9">
    <location>
        <begin position="397"/>
        <end position="417"/>
    </location>
</feature>
<dbReference type="AlphaFoldDB" id="A0A9X2KWN7"/>
<feature type="transmembrane region" description="Helical" evidence="9">
    <location>
        <begin position="967"/>
        <end position="986"/>
    </location>
</feature>
<dbReference type="PRINTS" id="PR00702">
    <property type="entry name" value="ACRIFLAVINRP"/>
</dbReference>
<evidence type="ECO:0000256" key="4">
    <source>
        <dbReference type="ARBA" id="ARBA00022475"/>
    </source>
</evidence>
<dbReference type="SUPFAM" id="SSF82693">
    <property type="entry name" value="Multidrug efflux transporter AcrB pore domain, PN1, PN2, PC1 and PC2 subdomains"/>
    <property type="match status" value="4"/>
</dbReference>
<evidence type="ECO:0000256" key="5">
    <source>
        <dbReference type="ARBA" id="ARBA00022519"/>
    </source>
</evidence>
<dbReference type="InterPro" id="IPR001036">
    <property type="entry name" value="Acrflvin-R"/>
</dbReference>
<proteinExistence type="inferred from homology"/>
<dbReference type="GO" id="GO:0015562">
    <property type="term" value="F:efflux transmembrane transporter activity"/>
    <property type="evidence" value="ECO:0007669"/>
    <property type="project" value="InterPro"/>
</dbReference>
<keyword evidence="7 9" id="KW-1133">Transmembrane helix</keyword>
<keyword evidence="5 9" id="KW-0997">Cell inner membrane</keyword>
<evidence type="ECO:0000313" key="10">
    <source>
        <dbReference type="EMBL" id="MCP8899190.1"/>
    </source>
</evidence>
<feature type="transmembrane region" description="Helical" evidence="9">
    <location>
        <begin position="868"/>
        <end position="888"/>
    </location>
</feature>
<dbReference type="PANTHER" id="PTHR32063:SF76">
    <property type="entry name" value="EFFLUX PUMP MEMBRANE TRANSPORTER"/>
    <property type="match status" value="1"/>
</dbReference>
<dbReference type="Gene3D" id="3.30.70.1430">
    <property type="entry name" value="Multidrug efflux transporter AcrB pore domain"/>
    <property type="match status" value="2"/>
</dbReference>
<comment type="caution">
    <text evidence="10">The sequence shown here is derived from an EMBL/GenBank/DDBJ whole genome shotgun (WGS) entry which is preliminary data.</text>
</comment>
<dbReference type="Pfam" id="PF00873">
    <property type="entry name" value="ACR_tran"/>
    <property type="match status" value="1"/>
</dbReference>
<dbReference type="Gene3D" id="3.30.2090.10">
    <property type="entry name" value="Multidrug efflux transporter AcrB TolC docking domain, DN and DC subdomains"/>
    <property type="match status" value="2"/>
</dbReference>
<feature type="transmembrane region" description="Helical" evidence="9">
    <location>
        <begin position="895"/>
        <end position="915"/>
    </location>
</feature>
<feature type="transmembrane region" description="Helical" evidence="9">
    <location>
        <begin position="12"/>
        <end position="33"/>
    </location>
</feature>
<dbReference type="NCBIfam" id="NF000282">
    <property type="entry name" value="RND_permease_1"/>
    <property type="match status" value="1"/>
</dbReference>
<dbReference type="InterPro" id="IPR027463">
    <property type="entry name" value="AcrB_DN_DC_subdom"/>
</dbReference>
<dbReference type="Gene3D" id="3.30.70.1320">
    <property type="entry name" value="Multidrug efflux transporter AcrB pore domain like"/>
    <property type="match status" value="1"/>
</dbReference>
<feature type="transmembrane region" description="Helical" evidence="9">
    <location>
        <begin position="344"/>
        <end position="363"/>
    </location>
</feature>
<dbReference type="GO" id="GO:0009636">
    <property type="term" value="P:response to toxic substance"/>
    <property type="evidence" value="ECO:0007669"/>
    <property type="project" value="UniProtKB-ARBA"/>
</dbReference>
<dbReference type="Gene3D" id="3.30.70.1440">
    <property type="entry name" value="Multidrug efflux transporter AcrB pore domain"/>
    <property type="match status" value="1"/>
</dbReference>
<feature type="transmembrane region" description="Helical" evidence="9">
    <location>
        <begin position="370"/>
        <end position="391"/>
    </location>
</feature>
<evidence type="ECO:0000256" key="3">
    <source>
        <dbReference type="ARBA" id="ARBA00022448"/>
    </source>
</evidence>
<evidence type="ECO:0000256" key="9">
    <source>
        <dbReference type="RuleBase" id="RU364070"/>
    </source>
</evidence>
<comment type="similarity">
    <text evidence="2 9">Belongs to the resistance-nodulation-cell division (RND) (TC 2.A.6) family.</text>
</comment>
<dbReference type="EMBL" id="JAMFTH010000001">
    <property type="protein sequence ID" value="MCP8899190.1"/>
    <property type="molecule type" value="Genomic_DNA"/>
</dbReference>
<feature type="transmembrane region" description="Helical" evidence="9">
    <location>
        <begin position="442"/>
        <end position="462"/>
    </location>
</feature>
<feature type="transmembrane region" description="Helical" evidence="9">
    <location>
        <begin position="536"/>
        <end position="554"/>
    </location>
</feature>
<name>A0A9X2KWN7_9GAMM</name>
<dbReference type="FunFam" id="3.30.70.1430:FF:000001">
    <property type="entry name" value="Efflux pump membrane transporter"/>
    <property type="match status" value="1"/>
</dbReference>
<dbReference type="SUPFAM" id="SSF82866">
    <property type="entry name" value="Multidrug efflux transporter AcrB transmembrane domain"/>
    <property type="match status" value="2"/>
</dbReference>